<dbReference type="Gene3D" id="3.40.50.12160">
    <property type="entry name" value="Methylthiotransferase, N-terminal domain"/>
    <property type="match status" value="1"/>
</dbReference>
<dbReference type="NCBIfam" id="TIGR00089">
    <property type="entry name" value="MiaB/RimO family radical SAM methylthiotransferase"/>
    <property type="match status" value="1"/>
</dbReference>
<evidence type="ECO:0000256" key="11">
    <source>
        <dbReference type="ARBA" id="ARBA00080698"/>
    </source>
</evidence>
<evidence type="ECO:0000259" key="15">
    <source>
        <dbReference type="PROSITE" id="PS51449"/>
    </source>
</evidence>
<dbReference type="GO" id="GO:0046872">
    <property type="term" value="F:metal ion binding"/>
    <property type="evidence" value="ECO:0007669"/>
    <property type="project" value="UniProtKB-KW"/>
</dbReference>
<dbReference type="HAMAP" id="MF_01864">
    <property type="entry name" value="tRNA_metthiotr_MiaB"/>
    <property type="match status" value="1"/>
</dbReference>
<dbReference type="PROSITE" id="PS50926">
    <property type="entry name" value="TRAM"/>
    <property type="match status" value="1"/>
</dbReference>
<keyword evidence="4 13" id="KW-0949">S-adenosyl-L-methionine</keyword>
<evidence type="ECO:0000313" key="18">
    <source>
        <dbReference type="Proteomes" id="UP000070442"/>
    </source>
</evidence>
<dbReference type="InterPro" id="IPR013848">
    <property type="entry name" value="Methylthiotransferase_N"/>
</dbReference>
<feature type="binding site" evidence="13">
    <location>
        <position position="183"/>
    </location>
    <ligand>
        <name>[4Fe-4S] cluster</name>
        <dbReference type="ChEBI" id="CHEBI:49883"/>
        <label>2</label>
        <note>4Fe-4S-S-AdoMet</note>
    </ligand>
</feature>
<protein>
    <recommendedName>
        <fullName evidence="10 13">tRNA-2-methylthio-N(6)-dimethylallyladenosine synthase</fullName>
        <ecNumber evidence="8 13">2.8.4.3</ecNumber>
    </recommendedName>
    <alternativeName>
        <fullName evidence="12 13">(Dimethylallyl)adenosine tRNA methylthiotransferase MiaB</fullName>
    </alternativeName>
    <alternativeName>
        <fullName evidence="11 13">tRNA-i(6)A37 methylthiotransferase</fullName>
    </alternativeName>
</protein>
<keyword evidence="2 13" id="KW-0004">4Fe-4S</keyword>
<dbReference type="SMART" id="SM00729">
    <property type="entry name" value="Elp3"/>
    <property type="match status" value="1"/>
</dbReference>
<dbReference type="InterPro" id="IPR020612">
    <property type="entry name" value="Methylthiotransferase_CS"/>
</dbReference>
<evidence type="ECO:0000256" key="1">
    <source>
        <dbReference type="ARBA" id="ARBA00003234"/>
    </source>
</evidence>
<dbReference type="STRING" id="755172.HMPREF1863_01561"/>
<dbReference type="InterPro" id="IPR007197">
    <property type="entry name" value="rSAM"/>
</dbReference>
<dbReference type="OrthoDB" id="9805215at2"/>
<dbReference type="Pfam" id="PF04055">
    <property type="entry name" value="Radical_SAM"/>
    <property type="match status" value="1"/>
</dbReference>
<dbReference type="InterPro" id="IPR002792">
    <property type="entry name" value="TRAM_dom"/>
</dbReference>
<dbReference type="PROSITE" id="PS51918">
    <property type="entry name" value="RADICAL_SAM"/>
    <property type="match status" value="1"/>
</dbReference>
<dbReference type="PANTHER" id="PTHR43020">
    <property type="entry name" value="CDK5 REGULATORY SUBUNIT-ASSOCIATED PROTEIN 1"/>
    <property type="match status" value="1"/>
</dbReference>
<comment type="similarity">
    <text evidence="13">Belongs to the methylthiotransferase family. MiaB subfamily.</text>
</comment>
<dbReference type="AlphaFoldDB" id="A0A134ABF9"/>
<evidence type="ECO:0000256" key="6">
    <source>
        <dbReference type="ARBA" id="ARBA00023004"/>
    </source>
</evidence>
<dbReference type="Proteomes" id="UP000070442">
    <property type="component" value="Unassembled WGS sequence"/>
</dbReference>
<dbReference type="SFLD" id="SFLDG01061">
    <property type="entry name" value="methylthiotransferase"/>
    <property type="match status" value="1"/>
</dbReference>
<comment type="subunit">
    <text evidence="13">Monomer.</text>
</comment>
<dbReference type="GO" id="GO:0051539">
    <property type="term" value="F:4 iron, 4 sulfur cluster binding"/>
    <property type="evidence" value="ECO:0007669"/>
    <property type="project" value="UniProtKB-UniRule"/>
</dbReference>
<evidence type="ECO:0000256" key="5">
    <source>
        <dbReference type="ARBA" id="ARBA00022723"/>
    </source>
</evidence>
<dbReference type="SFLD" id="SFLDG01082">
    <property type="entry name" value="B12-binding_domain_containing"/>
    <property type="match status" value="1"/>
</dbReference>
<comment type="caution">
    <text evidence="17">The sequence shown here is derived from an EMBL/GenBank/DDBJ whole genome shotgun (WGS) entry which is preliminary data.</text>
</comment>
<dbReference type="FunFam" id="3.80.30.20:FF:000001">
    <property type="entry name" value="tRNA-2-methylthio-N(6)-dimethylallyladenosine synthase 2"/>
    <property type="match status" value="1"/>
</dbReference>
<comment type="cofactor">
    <cofactor evidence="13">
        <name>[4Fe-4S] cluster</name>
        <dbReference type="ChEBI" id="CHEBI:49883"/>
    </cofactor>
    <text evidence="13">Binds 2 [4Fe-4S] clusters. One cluster is coordinated with 3 cysteines and an exchangeable S-adenosyl-L-methionine.</text>
</comment>
<dbReference type="PROSITE" id="PS51449">
    <property type="entry name" value="MTTASE_N"/>
    <property type="match status" value="1"/>
</dbReference>
<dbReference type="InterPro" id="IPR005839">
    <property type="entry name" value="Methylthiotransferase"/>
</dbReference>
<dbReference type="CDD" id="cd01335">
    <property type="entry name" value="Radical_SAM"/>
    <property type="match status" value="1"/>
</dbReference>
<comment type="function">
    <text evidence="1 13">Catalyzes the methylthiolation of N6-(dimethylallyl)adenosine (i(6)A), leading to the formation of 2-methylthio-N6-(dimethylallyl)adenosine (ms(2)i(6)A) at position 37 in tRNAs that read codons beginning with uridine.</text>
</comment>
<dbReference type="InterPro" id="IPR038135">
    <property type="entry name" value="Methylthiotransferase_N_sf"/>
</dbReference>
<dbReference type="NCBIfam" id="TIGR01574">
    <property type="entry name" value="miaB-methiolase"/>
    <property type="match status" value="1"/>
</dbReference>
<evidence type="ECO:0000256" key="2">
    <source>
        <dbReference type="ARBA" id="ARBA00022485"/>
    </source>
</evidence>
<dbReference type="FunFam" id="3.40.50.12160:FF:000003">
    <property type="entry name" value="CDK5 regulatory subunit-associated protein 1"/>
    <property type="match status" value="1"/>
</dbReference>
<evidence type="ECO:0000256" key="7">
    <source>
        <dbReference type="ARBA" id="ARBA00023014"/>
    </source>
</evidence>
<keyword evidence="3 13" id="KW-0808">Transferase</keyword>
<dbReference type="PATRIC" id="fig|755172.3.peg.1521"/>
<feature type="binding site" evidence="13">
    <location>
        <position position="38"/>
    </location>
    <ligand>
        <name>[4Fe-4S] cluster</name>
        <dbReference type="ChEBI" id="CHEBI:49883"/>
        <label>1</label>
    </ligand>
</feature>
<dbReference type="InterPro" id="IPR006463">
    <property type="entry name" value="MiaB_methiolase"/>
</dbReference>
<dbReference type="GO" id="GO:0005829">
    <property type="term" value="C:cytosol"/>
    <property type="evidence" value="ECO:0007669"/>
    <property type="project" value="TreeGrafter"/>
</dbReference>
<dbReference type="Pfam" id="PF00919">
    <property type="entry name" value="UPF0004"/>
    <property type="match status" value="1"/>
</dbReference>
<dbReference type="SUPFAM" id="SSF102114">
    <property type="entry name" value="Radical SAM enzymes"/>
    <property type="match status" value="1"/>
</dbReference>
<evidence type="ECO:0000256" key="8">
    <source>
        <dbReference type="ARBA" id="ARBA00033765"/>
    </source>
</evidence>
<accession>A0A134ABF9</accession>
<gene>
    <name evidence="13" type="primary">miaB</name>
    <name evidence="17" type="ORF">HMPREF1863_01561</name>
</gene>
<keyword evidence="18" id="KW-1185">Reference proteome</keyword>
<dbReference type="Pfam" id="PF01938">
    <property type="entry name" value="TRAM"/>
    <property type="match status" value="1"/>
</dbReference>
<comment type="catalytic activity">
    <reaction evidence="9 13">
        <text>N(6)-dimethylallyladenosine(37) in tRNA + (sulfur carrier)-SH + AH2 + 2 S-adenosyl-L-methionine = 2-methylsulfanyl-N(6)-dimethylallyladenosine(37) in tRNA + (sulfur carrier)-H + 5'-deoxyadenosine + L-methionine + A + S-adenosyl-L-homocysteine + 2 H(+)</text>
        <dbReference type="Rhea" id="RHEA:37067"/>
        <dbReference type="Rhea" id="RHEA-COMP:10375"/>
        <dbReference type="Rhea" id="RHEA-COMP:10376"/>
        <dbReference type="Rhea" id="RHEA-COMP:14737"/>
        <dbReference type="Rhea" id="RHEA-COMP:14739"/>
        <dbReference type="ChEBI" id="CHEBI:13193"/>
        <dbReference type="ChEBI" id="CHEBI:15378"/>
        <dbReference type="ChEBI" id="CHEBI:17319"/>
        <dbReference type="ChEBI" id="CHEBI:17499"/>
        <dbReference type="ChEBI" id="CHEBI:29917"/>
        <dbReference type="ChEBI" id="CHEBI:57844"/>
        <dbReference type="ChEBI" id="CHEBI:57856"/>
        <dbReference type="ChEBI" id="CHEBI:59789"/>
        <dbReference type="ChEBI" id="CHEBI:64428"/>
        <dbReference type="ChEBI" id="CHEBI:74415"/>
        <dbReference type="ChEBI" id="CHEBI:74417"/>
        <dbReference type="EC" id="2.8.4.3"/>
    </reaction>
</comment>
<dbReference type="InterPro" id="IPR023404">
    <property type="entry name" value="rSAM_horseshoe"/>
</dbReference>
<feature type="domain" description="Radical SAM core" evidence="16">
    <location>
        <begin position="169"/>
        <end position="399"/>
    </location>
</feature>
<keyword evidence="13" id="KW-0963">Cytoplasm</keyword>
<keyword evidence="7 13" id="KW-0411">Iron-sulfur</keyword>
<evidence type="ECO:0000256" key="13">
    <source>
        <dbReference type="HAMAP-Rule" id="MF_01864"/>
    </source>
</evidence>
<evidence type="ECO:0000256" key="9">
    <source>
        <dbReference type="ARBA" id="ARBA00051425"/>
    </source>
</evidence>
<evidence type="ECO:0000259" key="14">
    <source>
        <dbReference type="PROSITE" id="PS50926"/>
    </source>
</evidence>
<dbReference type="EC" id="2.8.4.3" evidence="8 13"/>
<reference evidence="18" key="1">
    <citation type="submission" date="2016-01" db="EMBL/GenBank/DDBJ databases">
        <authorList>
            <person name="Mitreva M."/>
            <person name="Pepin K.H."/>
            <person name="Mihindukulasuriya K.A."/>
            <person name="Fulton R."/>
            <person name="Fronick C."/>
            <person name="O'Laughlin M."/>
            <person name="Miner T."/>
            <person name="Herter B."/>
            <person name="Rosa B.A."/>
            <person name="Cordes M."/>
            <person name="Tomlinson C."/>
            <person name="Wollam A."/>
            <person name="Palsikar V.B."/>
            <person name="Mardis E.R."/>
            <person name="Wilson R.K."/>
        </authorList>
    </citation>
    <scope>NUCLEOTIDE SEQUENCE [LARGE SCALE GENOMIC DNA]</scope>
    <source>
        <strain evidence="18">DNF00729</strain>
    </source>
</reference>
<keyword evidence="13" id="KW-0819">tRNA processing</keyword>
<evidence type="ECO:0000259" key="16">
    <source>
        <dbReference type="PROSITE" id="PS51918"/>
    </source>
</evidence>
<dbReference type="Gene3D" id="3.80.30.20">
    <property type="entry name" value="tm_1862 like domain"/>
    <property type="match status" value="1"/>
</dbReference>
<feature type="binding site" evidence="13">
    <location>
        <position position="187"/>
    </location>
    <ligand>
        <name>[4Fe-4S] cluster</name>
        <dbReference type="ChEBI" id="CHEBI:49883"/>
        <label>2</label>
        <note>4Fe-4S-S-AdoMet</note>
    </ligand>
</feature>
<feature type="binding site" evidence="13">
    <location>
        <position position="74"/>
    </location>
    <ligand>
        <name>[4Fe-4S] cluster</name>
        <dbReference type="ChEBI" id="CHEBI:49883"/>
        <label>1</label>
    </ligand>
</feature>
<comment type="subcellular location">
    <subcellularLocation>
        <location evidence="13">Cytoplasm</location>
    </subcellularLocation>
</comment>
<evidence type="ECO:0000256" key="12">
    <source>
        <dbReference type="ARBA" id="ARBA00081141"/>
    </source>
</evidence>
<dbReference type="InterPro" id="IPR058240">
    <property type="entry name" value="rSAM_sf"/>
</dbReference>
<name>A0A134ABF9_9FIRM</name>
<feature type="binding site" evidence="13">
    <location>
        <position position="108"/>
    </location>
    <ligand>
        <name>[4Fe-4S] cluster</name>
        <dbReference type="ChEBI" id="CHEBI:49883"/>
        <label>1</label>
    </ligand>
</feature>
<organism evidence="17 18">
    <name type="scientific">Aedoeadaptatus coxii</name>
    <dbReference type="NCBI Taxonomy" id="755172"/>
    <lineage>
        <taxon>Bacteria</taxon>
        <taxon>Bacillati</taxon>
        <taxon>Bacillota</taxon>
        <taxon>Tissierellia</taxon>
        <taxon>Tissierellales</taxon>
        <taxon>Peptoniphilaceae</taxon>
        <taxon>Aedoeadaptatus</taxon>
    </lineage>
</organism>
<feature type="binding site" evidence="13">
    <location>
        <position position="190"/>
    </location>
    <ligand>
        <name>[4Fe-4S] cluster</name>
        <dbReference type="ChEBI" id="CHEBI:49883"/>
        <label>2</label>
        <note>4Fe-4S-S-AdoMet</note>
    </ligand>
</feature>
<keyword evidence="5 13" id="KW-0479">Metal-binding</keyword>
<dbReference type="GO" id="GO:0035597">
    <property type="term" value="F:tRNA-2-methylthio-N(6)-dimethylallyladenosine(37) synthase activity"/>
    <property type="evidence" value="ECO:0007669"/>
    <property type="project" value="UniProtKB-EC"/>
</dbReference>
<dbReference type="InterPro" id="IPR006638">
    <property type="entry name" value="Elp3/MiaA/NifB-like_rSAM"/>
</dbReference>
<sequence>MKVRLFKGATMQDLNTEFIQRVRETHGGERYVITTHGCQMNEHDSEKIKTLLDTMGLIETDDEEQADFSIINTCSVRHSAEDKVIGHIGRLKHVKKTNKKLKVAVCGCMMQRKESRDYVLETFPHVNIVFGTNNIYRLPQLILENDDRNTRIVDIEESYSNLDNRIFSEVKGNSAYVNIIYGCNNFCTYCIVPYTRGREISRSPEDIIEEIQALVADGVNEVTLLGQNVNSYGNTLEEKTSFADLLRRVHEIEGIERIQFTTSHPKDMSDDLISCYGELPKLANFLHLPVQAGSNRVLKAMNRHYTREDYFLLIDKLRAVRPDIALSTDIMVGFPGETEEDFEDTLDLVRRVRYDSAFTFIYSRREGTRADRMENQVPKEVKDARFQRLLDEIYRIQREKYEALIGTEQDVLFDSRSKNDETMMSGRTNGFKLVHVPYEEDSIGKIRKVKIVGGNTFSLRGEIVHGNK</sequence>
<dbReference type="EMBL" id="LSDG01000045">
    <property type="protein sequence ID" value="KXB65053.1"/>
    <property type="molecule type" value="Genomic_DNA"/>
</dbReference>
<evidence type="ECO:0000313" key="17">
    <source>
        <dbReference type="EMBL" id="KXB65053.1"/>
    </source>
</evidence>
<dbReference type="PANTHER" id="PTHR43020:SF2">
    <property type="entry name" value="MITOCHONDRIAL TRNA METHYLTHIOTRANSFERASE CDK5RAP1"/>
    <property type="match status" value="1"/>
</dbReference>
<feature type="domain" description="TRAM" evidence="14">
    <location>
        <begin position="402"/>
        <end position="465"/>
    </location>
</feature>
<dbReference type="SFLD" id="SFLDS00029">
    <property type="entry name" value="Radical_SAM"/>
    <property type="match status" value="1"/>
</dbReference>
<proteinExistence type="inferred from homology"/>
<dbReference type="SFLD" id="SFLDF00273">
    <property type="entry name" value="(dimethylallyl)adenosine_tRNA"/>
    <property type="match status" value="1"/>
</dbReference>
<evidence type="ECO:0000256" key="10">
    <source>
        <dbReference type="ARBA" id="ARBA00068570"/>
    </source>
</evidence>
<evidence type="ECO:0000256" key="3">
    <source>
        <dbReference type="ARBA" id="ARBA00022679"/>
    </source>
</evidence>
<evidence type="ECO:0000256" key="4">
    <source>
        <dbReference type="ARBA" id="ARBA00022691"/>
    </source>
</evidence>
<keyword evidence="6 13" id="KW-0408">Iron</keyword>
<dbReference type="PROSITE" id="PS01278">
    <property type="entry name" value="MTTASE_RADICAL"/>
    <property type="match status" value="1"/>
</dbReference>
<feature type="domain" description="MTTase N-terminal" evidence="15">
    <location>
        <begin position="29"/>
        <end position="147"/>
    </location>
</feature>